<dbReference type="PANTHER" id="PTHR42923:SF17">
    <property type="entry name" value="AMINE OXIDASE DOMAIN-CONTAINING PROTEIN"/>
    <property type="match status" value="1"/>
</dbReference>
<dbReference type="InterPro" id="IPR050464">
    <property type="entry name" value="Zeta_carotene_desat/Oxidored"/>
</dbReference>
<proteinExistence type="predicted"/>
<sequence length="601" mass="67860">MVLPQTYILHEDSPSARSSQLYLLLGVEYSAADTVAEVPFARCSVRLDLHHSTAQHAGATAHTALFLDGPQTNEQDKKMGSSTDRFCRKKVAIVGSGSAGIGALWALNKTYHDVYVYEASERLGGHTNTVDFKKGKFSTKVDTGFHVLNAATYPNFIRFLEKINVKTAPTDLTFSVSRDRGAFEWAASNLTSLFCQRRNVLSPRVWRMFFDIIRFNQFAMDLLCNDEDDISNIEVQMKPNNSTSKDVTIGEYLEHEGYSQAFRNDYLLPLAASIWSTSPDQCSLEFPAVTFIRFLWNHNLLSNLTARPQWLTVEGGARSYIDAVLKGFPPNHLFLKKPVRHVTTESNGKVRLHLENGSSALYDHVIIATHGDEAYDIIKLSATEQERSIMSCFKTSQNEVVLHSDSDMMPRRKKAWTSWNYLTLSSQSSRKANIDHVSLTYNMNLLQHIPRNTFGDVFVTLNPLQRPKPEKTQGRYYYSQPIVTSSTVRAQKLLKHIQNTRGISYAGAWTKYGFHEDGFSSGLQVAQDHLGAKLPFQFVDSTYSRGKRPNLGLIDHLLRLIILVIQVFVVQVIERVVGSGRAQRQRLVNSSKVRFANGKHR</sequence>
<dbReference type="InterPro" id="IPR036188">
    <property type="entry name" value="FAD/NAD-bd_sf"/>
</dbReference>
<dbReference type="SUPFAM" id="SSF51905">
    <property type="entry name" value="FAD/NAD(P)-binding domain"/>
    <property type="match status" value="1"/>
</dbReference>
<dbReference type="PANTHER" id="PTHR42923">
    <property type="entry name" value="PROTOPORPHYRINOGEN OXIDASE"/>
    <property type="match status" value="1"/>
</dbReference>
<dbReference type="EMBL" id="JAAGWQ010000181">
    <property type="protein sequence ID" value="KAF5661311.1"/>
    <property type="molecule type" value="Genomic_DNA"/>
</dbReference>
<comment type="caution">
    <text evidence="2">The sequence shown here is derived from an EMBL/GenBank/DDBJ whole genome shotgun (WGS) entry which is preliminary data.</text>
</comment>
<protein>
    <recommendedName>
        <fullName evidence="1">Amine oxidase domain-containing protein</fullName>
    </recommendedName>
</protein>
<dbReference type="OrthoDB" id="5977668at2759"/>
<dbReference type="InterPro" id="IPR002937">
    <property type="entry name" value="Amino_oxidase"/>
</dbReference>
<gene>
    <name evidence="2" type="ORF">FHETE_8545</name>
</gene>
<feature type="domain" description="Amine oxidase" evidence="1">
    <location>
        <begin position="103"/>
        <end position="377"/>
    </location>
</feature>
<dbReference type="GO" id="GO:0016491">
    <property type="term" value="F:oxidoreductase activity"/>
    <property type="evidence" value="ECO:0007669"/>
    <property type="project" value="InterPro"/>
</dbReference>
<evidence type="ECO:0000313" key="3">
    <source>
        <dbReference type="Proteomes" id="UP000567885"/>
    </source>
</evidence>
<evidence type="ECO:0000313" key="2">
    <source>
        <dbReference type="EMBL" id="KAF5661311.1"/>
    </source>
</evidence>
<reference evidence="2 3" key="1">
    <citation type="submission" date="2020-05" db="EMBL/GenBank/DDBJ databases">
        <title>Identification and distribution of gene clusters putatively required for synthesis of sphingolipid metabolism inhibitors in phylogenetically diverse species of the filamentous fungus Fusarium.</title>
        <authorList>
            <person name="Kim H.-S."/>
            <person name="Busman M."/>
            <person name="Brown D.W."/>
            <person name="Divon H."/>
            <person name="Uhlig S."/>
            <person name="Proctor R.H."/>
        </authorList>
    </citation>
    <scope>NUCLEOTIDE SEQUENCE [LARGE SCALE GENOMIC DNA]</scope>
    <source>
        <strain evidence="2 3">NRRL 20693</strain>
    </source>
</reference>
<dbReference type="Gene3D" id="3.50.50.60">
    <property type="entry name" value="FAD/NAD(P)-binding domain"/>
    <property type="match status" value="1"/>
</dbReference>
<evidence type="ECO:0000259" key="1">
    <source>
        <dbReference type="Pfam" id="PF01593"/>
    </source>
</evidence>
<dbReference type="Pfam" id="PF01593">
    <property type="entry name" value="Amino_oxidase"/>
    <property type="match status" value="1"/>
</dbReference>
<name>A0A8H5T1W9_FUSHE</name>
<dbReference type="AlphaFoldDB" id="A0A8H5T1W9"/>
<accession>A0A8H5T1W9</accession>
<keyword evidence="3" id="KW-1185">Reference proteome</keyword>
<organism evidence="2 3">
    <name type="scientific">Fusarium heterosporum</name>
    <dbReference type="NCBI Taxonomy" id="42747"/>
    <lineage>
        <taxon>Eukaryota</taxon>
        <taxon>Fungi</taxon>
        <taxon>Dikarya</taxon>
        <taxon>Ascomycota</taxon>
        <taxon>Pezizomycotina</taxon>
        <taxon>Sordariomycetes</taxon>
        <taxon>Hypocreomycetidae</taxon>
        <taxon>Hypocreales</taxon>
        <taxon>Nectriaceae</taxon>
        <taxon>Fusarium</taxon>
        <taxon>Fusarium heterosporum species complex</taxon>
    </lineage>
</organism>
<dbReference type="Proteomes" id="UP000567885">
    <property type="component" value="Unassembled WGS sequence"/>
</dbReference>